<feature type="region of interest" description="Disordered" evidence="1">
    <location>
        <begin position="296"/>
        <end position="330"/>
    </location>
</feature>
<reference evidence="2" key="1">
    <citation type="journal article" date="2013" name="Nature">
        <title>Draft genome of the wheat A-genome progenitor Triticum urartu.</title>
        <authorList>
            <person name="Ling H.Q."/>
            <person name="Zhao S."/>
            <person name="Liu D."/>
            <person name="Wang J."/>
            <person name="Sun H."/>
            <person name="Zhang C."/>
            <person name="Fan H."/>
            <person name="Li D."/>
            <person name="Dong L."/>
            <person name="Tao Y."/>
            <person name="Gao C."/>
            <person name="Wu H."/>
            <person name="Li Y."/>
            <person name="Cui Y."/>
            <person name="Guo X."/>
            <person name="Zheng S."/>
            <person name="Wang B."/>
            <person name="Yu K."/>
            <person name="Liang Q."/>
            <person name="Yang W."/>
            <person name="Lou X."/>
            <person name="Chen J."/>
            <person name="Feng M."/>
            <person name="Jian J."/>
            <person name="Zhang X."/>
            <person name="Luo G."/>
            <person name="Jiang Y."/>
            <person name="Liu J."/>
            <person name="Wang Z."/>
            <person name="Sha Y."/>
            <person name="Zhang B."/>
            <person name="Wu H."/>
            <person name="Tang D."/>
            <person name="Shen Q."/>
            <person name="Xue P."/>
            <person name="Zou S."/>
            <person name="Wang X."/>
            <person name="Liu X."/>
            <person name="Wang F."/>
            <person name="Yang Y."/>
            <person name="An X."/>
            <person name="Dong Z."/>
            <person name="Zhang K."/>
            <person name="Zhang X."/>
            <person name="Luo M.C."/>
            <person name="Dvorak J."/>
            <person name="Tong Y."/>
            <person name="Wang J."/>
            <person name="Yang H."/>
            <person name="Li Z."/>
            <person name="Wang D."/>
            <person name="Zhang A."/>
            <person name="Wang J."/>
        </authorList>
    </citation>
    <scope>NUCLEOTIDE SEQUENCE</scope>
</reference>
<feature type="compositionally biased region" description="Basic residues" evidence="1">
    <location>
        <begin position="309"/>
        <end position="318"/>
    </location>
</feature>
<organism evidence="2">
    <name type="scientific">Triticum urartu</name>
    <name type="common">Red wild einkorn</name>
    <name type="synonym">Crithodium urartu</name>
    <dbReference type="NCBI Taxonomy" id="4572"/>
    <lineage>
        <taxon>Eukaryota</taxon>
        <taxon>Viridiplantae</taxon>
        <taxon>Streptophyta</taxon>
        <taxon>Embryophyta</taxon>
        <taxon>Tracheophyta</taxon>
        <taxon>Spermatophyta</taxon>
        <taxon>Magnoliopsida</taxon>
        <taxon>Liliopsida</taxon>
        <taxon>Poales</taxon>
        <taxon>Poaceae</taxon>
        <taxon>BOP clade</taxon>
        <taxon>Pooideae</taxon>
        <taxon>Triticodae</taxon>
        <taxon>Triticeae</taxon>
        <taxon>Triticinae</taxon>
        <taxon>Triticum</taxon>
    </lineage>
</organism>
<dbReference type="AlphaFoldDB" id="M7Z016"/>
<evidence type="ECO:0000256" key="1">
    <source>
        <dbReference type="SAM" id="MobiDB-lite"/>
    </source>
</evidence>
<name>M7Z016_TRIUA</name>
<proteinExistence type="predicted"/>
<dbReference type="EMBL" id="KD283578">
    <property type="protein sequence ID" value="EMS45655.1"/>
    <property type="molecule type" value="Genomic_DNA"/>
</dbReference>
<dbReference type="eggNOG" id="ENOG502R1HS">
    <property type="taxonomic scope" value="Eukaryota"/>
</dbReference>
<gene>
    <name evidence="2" type="ORF">TRIUR3_21450</name>
</gene>
<protein>
    <submittedName>
        <fullName evidence="2">Uncharacterized protein</fullName>
    </submittedName>
</protein>
<sequence>MAAGEAWARRLEQENSRLSNEKRELERQLAEKKRTAQVSSTQVLTLGHKVRELERQNTGLSGELSKQREDTRKAGLLFISAADRYQEEAKKQIRAKAEELENTRKAGLMLMNTADTYQEAARKQIKEKAEELEDARKAVLALMKAADAYQEEAKKKIKDKEQELKVMGAQKAELDKRVESLESRLKAALAKNLELEDDYGKVKAENDNLRLEVEKDASAKAFDAEKEEILTELEDLKMKVEERIITGGNTINTEANLMWDAAEGNTSSVANDKAALSAPRDGGLFLKELEWEACRKQREQGQGSDARGNSRKKGKPKNKTGNGGNGERDMSHEEEQALLIMSLDSLTVVRPSALSVEHVLLNEERSNATATKQDGHYDTAWFMDSGVSNHMCGRHEFFSELDPSILGFNRQVDVVEEGPSPGPRSHIGEHVDVVR</sequence>
<accession>M7Z016</accession>
<feature type="compositionally biased region" description="Basic and acidic residues" evidence="1">
    <location>
        <begin position="7"/>
        <end position="34"/>
    </location>
</feature>
<evidence type="ECO:0000313" key="2">
    <source>
        <dbReference type="EMBL" id="EMS45655.1"/>
    </source>
</evidence>
<feature type="region of interest" description="Disordered" evidence="1">
    <location>
        <begin position="1"/>
        <end position="43"/>
    </location>
</feature>